<evidence type="ECO:0000313" key="1">
    <source>
        <dbReference type="EMBL" id="GAG67305.1"/>
    </source>
</evidence>
<evidence type="ECO:0008006" key="2">
    <source>
        <dbReference type="Google" id="ProtNLM"/>
    </source>
</evidence>
<proteinExistence type="predicted"/>
<organism evidence="1">
    <name type="scientific">marine sediment metagenome</name>
    <dbReference type="NCBI Taxonomy" id="412755"/>
    <lineage>
        <taxon>unclassified sequences</taxon>
        <taxon>metagenomes</taxon>
        <taxon>ecological metagenomes</taxon>
    </lineage>
</organism>
<comment type="caution">
    <text evidence="1">The sequence shown here is derived from an EMBL/GenBank/DDBJ whole genome shotgun (WGS) entry which is preliminary data.</text>
</comment>
<reference evidence="1" key="1">
    <citation type="journal article" date="2014" name="Front. Microbiol.">
        <title>High frequency of phylogenetically diverse reductive dehalogenase-homologous genes in deep subseafloor sedimentary metagenomes.</title>
        <authorList>
            <person name="Kawai M."/>
            <person name="Futagami T."/>
            <person name="Toyoda A."/>
            <person name="Takaki Y."/>
            <person name="Nishi S."/>
            <person name="Hori S."/>
            <person name="Arai W."/>
            <person name="Tsubouchi T."/>
            <person name="Morono Y."/>
            <person name="Uchiyama I."/>
            <person name="Ito T."/>
            <person name="Fujiyama A."/>
            <person name="Inagaki F."/>
            <person name="Takami H."/>
        </authorList>
    </citation>
    <scope>NUCLEOTIDE SEQUENCE</scope>
    <source>
        <strain evidence="1">Expedition CK06-06</strain>
    </source>
</reference>
<sequence length="194" mass="23212">LRYNKNHRHNYQNMVIIFLAIIWLEIKDTTNIRIDEFIEVSKDLGHKINKKMISNAMLKVKRTEKLLQEKKSISEVKKEIKEKIRVVFQKDINNIPFEEVQQFFQSVSEFEKMKISMQLIANKILLQISYKQIQNLNYKAFVAGLIYYIGQTFENRKIFTQNLIEKYTKFSSTTIRKKFHTLIDILGEPQKFQS</sequence>
<accession>X0ZCF3</accession>
<protein>
    <recommendedName>
        <fullName evidence="2">Transcription factor TFIIB cyclin-like domain-containing protein</fullName>
    </recommendedName>
</protein>
<dbReference type="EMBL" id="BART01009371">
    <property type="protein sequence ID" value="GAG67305.1"/>
    <property type="molecule type" value="Genomic_DNA"/>
</dbReference>
<dbReference type="AlphaFoldDB" id="X0ZCF3"/>
<name>X0ZCF3_9ZZZZ</name>
<gene>
    <name evidence="1" type="ORF">S01H4_20778</name>
</gene>
<feature type="non-terminal residue" evidence="1">
    <location>
        <position position="1"/>
    </location>
</feature>